<name>A0A6N7LR30_9GAMM</name>
<evidence type="ECO:0008006" key="3">
    <source>
        <dbReference type="Google" id="ProtNLM"/>
    </source>
</evidence>
<keyword evidence="2" id="KW-1185">Reference proteome</keyword>
<dbReference type="InterPro" id="IPR016181">
    <property type="entry name" value="Acyl_CoA_acyltransferase"/>
</dbReference>
<reference evidence="1 2" key="1">
    <citation type="submission" date="2019-10" db="EMBL/GenBank/DDBJ databases">
        <title>Alcanivorax sp.PA15-N-34 draft genome sequence.</title>
        <authorList>
            <person name="Liao X."/>
            <person name="Shao Z."/>
        </authorList>
    </citation>
    <scope>NUCLEOTIDE SEQUENCE [LARGE SCALE GENOMIC DNA]</scope>
    <source>
        <strain evidence="1 2">PA15-N-34</strain>
    </source>
</reference>
<evidence type="ECO:0000313" key="1">
    <source>
        <dbReference type="EMBL" id="MQX51666.1"/>
    </source>
</evidence>
<dbReference type="Gene3D" id="3.40.630.30">
    <property type="match status" value="1"/>
</dbReference>
<gene>
    <name evidence="1" type="ORF">GFN93_00300</name>
</gene>
<dbReference type="Proteomes" id="UP000469421">
    <property type="component" value="Unassembled WGS sequence"/>
</dbReference>
<proteinExistence type="predicted"/>
<dbReference type="SUPFAM" id="SSF55729">
    <property type="entry name" value="Acyl-CoA N-acyltransferases (Nat)"/>
    <property type="match status" value="1"/>
</dbReference>
<accession>A0A6N7LR30</accession>
<comment type="caution">
    <text evidence="1">The sequence shown here is derived from an EMBL/GenBank/DDBJ whole genome shotgun (WGS) entry which is preliminary data.</text>
</comment>
<dbReference type="RefSeq" id="WP_153498465.1">
    <property type="nucleotide sequence ID" value="NZ_WIRE01000001.1"/>
</dbReference>
<organism evidence="1 2">
    <name type="scientific">Alcanivorax sediminis</name>
    <dbReference type="NCBI Taxonomy" id="2663008"/>
    <lineage>
        <taxon>Bacteria</taxon>
        <taxon>Pseudomonadati</taxon>
        <taxon>Pseudomonadota</taxon>
        <taxon>Gammaproteobacteria</taxon>
        <taxon>Oceanospirillales</taxon>
        <taxon>Alcanivoracaceae</taxon>
        <taxon>Alcanivorax</taxon>
    </lineage>
</organism>
<dbReference type="AlphaFoldDB" id="A0A6N7LR30"/>
<sequence length="372" mass="41608">MQPDAGSWNPAEALPDAFLQLPQQLFANDLRWIPENPAAVQAAFAQGNRWFDSNHAWLGVIPGVARLAGFCYPDMRIDGKPAAFFGYFDCLPDLQACRTLFAEMEQWARSQGAQVVYGPINFSTFGHYRLRLDNFNRAPFVGEPYNPEWYPELVQQLGYQLSHQYSSELLGDTRVLLTDVGDKYARQAAALTDDLTLRPLTAEVWNSNLDQLYPLVHSIFADNFAFTPIDEDSFRGGFSRSVTRQLCPKTSVVAFDHNENIAGFFLCYPDYAPLTNRASDGLLCADTVGFDQHADLLPSPRRLIAKTGGVAPAYRNRKLFSVLSASIALKCPGHYEQVVAATVREDNLSRNFASRHCTSGRTHYGLFCREIA</sequence>
<evidence type="ECO:0000313" key="2">
    <source>
        <dbReference type="Proteomes" id="UP000469421"/>
    </source>
</evidence>
<dbReference type="EMBL" id="WIRE01000001">
    <property type="protein sequence ID" value="MQX51666.1"/>
    <property type="molecule type" value="Genomic_DNA"/>
</dbReference>
<protein>
    <recommendedName>
        <fullName evidence="3">N-acetyltransferase domain-containing protein</fullName>
    </recommendedName>
</protein>
<dbReference type="InterPro" id="IPR039968">
    <property type="entry name" value="BcerS-like"/>
</dbReference>
<dbReference type="PANTHER" id="PTHR41368">
    <property type="entry name" value="PROTEIN YGHO"/>
    <property type="match status" value="1"/>
</dbReference>
<dbReference type="PANTHER" id="PTHR41368:SF1">
    <property type="entry name" value="PROTEIN YGHO"/>
    <property type="match status" value="1"/>
</dbReference>